<dbReference type="OrthoDB" id="6351677at2759"/>
<accession>A0A8E0RPX3</accession>
<organism evidence="1 2">
    <name type="scientific">Fasciolopsis buskii</name>
    <dbReference type="NCBI Taxonomy" id="27845"/>
    <lineage>
        <taxon>Eukaryota</taxon>
        <taxon>Metazoa</taxon>
        <taxon>Spiralia</taxon>
        <taxon>Lophotrochozoa</taxon>
        <taxon>Platyhelminthes</taxon>
        <taxon>Trematoda</taxon>
        <taxon>Digenea</taxon>
        <taxon>Plagiorchiida</taxon>
        <taxon>Echinostomata</taxon>
        <taxon>Echinostomatoidea</taxon>
        <taxon>Fasciolidae</taxon>
        <taxon>Fasciolopsis</taxon>
    </lineage>
</organism>
<dbReference type="AlphaFoldDB" id="A0A8E0RPX3"/>
<gene>
    <name evidence="1" type="ORF">FBUS_04262</name>
</gene>
<name>A0A8E0RPX3_9TREM</name>
<comment type="caution">
    <text evidence="1">The sequence shown here is derived from an EMBL/GenBank/DDBJ whole genome shotgun (WGS) entry which is preliminary data.</text>
</comment>
<evidence type="ECO:0000313" key="1">
    <source>
        <dbReference type="EMBL" id="KAA0184428.1"/>
    </source>
</evidence>
<dbReference type="EMBL" id="LUCM01011113">
    <property type="protein sequence ID" value="KAA0184428.1"/>
    <property type="molecule type" value="Genomic_DNA"/>
</dbReference>
<keyword evidence="2" id="KW-1185">Reference proteome</keyword>
<reference evidence="1" key="1">
    <citation type="submission" date="2019-05" db="EMBL/GenBank/DDBJ databases">
        <title>Annotation for the trematode Fasciolopsis buski.</title>
        <authorList>
            <person name="Choi Y.-J."/>
        </authorList>
    </citation>
    <scope>NUCLEOTIDE SEQUENCE</scope>
    <source>
        <strain evidence="1">HT</strain>
        <tissue evidence="1">Whole worm</tissue>
    </source>
</reference>
<protein>
    <submittedName>
        <fullName evidence="1">Uncharacterized protein</fullName>
    </submittedName>
</protein>
<evidence type="ECO:0000313" key="2">
    <source>
        <dbReference type="Proteomes" id="UP000728185"/>
    </source>
</evidence>
<sequence length="153" mass="17426">MYRFVHKQYIAQQRKIPTVAITHSPRLSTTTGHTTSRKTTPRLSEQQVVLGAGGTGACATIATRMSPYRFVTYDLRQSQAERESSLLRRRHGSRPRVGDVIIFLNGRPCHIGSSLSGYSEDHPSKWHLEKRVLECRYAVFQRGFNLPLDFQLP</sequence>
<proteinExistence type="predicted"/>
<dbReference type="Proteomes" id="UP000728185">
    <property type="component" value="Unassembled WGS sequence"/>
</dbReference>